<evidence type="ECO:0000313" key="3">
    <source>
        <dbReference type="WBParaSite" id="EVEC_0001327301-mRNA-1"/>
    </source>
</evidence>
<keyword evidence="2" id="KW-1185">Reference proteome</keyword>
<reference evidence="3" key="1">
    <citation type="submission" date="2017-02" db="UniProtKB">
        <authorList>
            <consortium name="WormBaseParasite"/>
        </authorList>
    </citation>
    <scope>IDENTIFICATION</scope>
</reference>
<sequence length="123" mass="14058">AIEEYKNYVTGTRGRESLTYIFIPPPKDDVEGDYEEELKAVVKSLNEVQKEETNKEDSSWSKATVVAPDEQTRKAIQNVTESNSTKIFSFDDDKPIEDQLDDLVNKTIDNVGKFYKYLLNATN</sequence>
<evidence type="ECO:0000313" key="2">
    <source>
        <dbReference type="Proteomes" id="UP000274131"/>
    </source>
</evidence>
<evidence type="ECO:0000313" key="1">
    <source>
        <dbReference type="EMBL" id="VDD97668.1"/>
    </source>
</evidence>
<name>A0A0N4VQH2_ENTVE</name>
<organism evidence="3">
    <name type="scientific">Enterobius vermicularis</name>
    <name type="common">Human pinworm</name>
    <dbReference type="NCBI Taxonomy" id="51028"/>
    <lineage>
        <taxon>Eukaryota</taxon>
        <taxon>Metazoa</taxon>
        <taxon>Ecdysozoa</taxon>
        <taxon>Nematoda</taxon>
        <taxon>Chromadorea</taxon>
        <taxon>Rhabditida</taxon>
        <taxon>Spirurina</taxon>
        <taxon>Oxyuridomorpha</taxon>
        <taxon>Oxyuroidea</taxon>
        <taxon>Oxyuridae</taxon>
        <taxon>Enterobius</taxon>
    </lineage>
</organism>
<reference evidence="1 2" key="2">
    <citation type="submission" date="2018-10" db="EMBL/GenBank/DDBJ databases">
        <authorList>
            <consortium name="Pathogen Informatics"/>
        </authorList>
    </citation>
    <scope>NUCLEOTIDE SEQUENCE [LARGE SCALE GENOMIC DNA]</scope>
</reference>
<dbReference type="AlphaFoldDB" id="A0A0N4VQH2"/>
<proteinExistence type="predicted"/>
<dbReference type="Proteomes" id="UP000274131">
    <property type="component" value="Unassembled WGS sequence"/>
</dbReference>
<protein>
    <submittedName>
        <fullName evidence="3">Phage portal protein</fullName>
    </submittedName>
</protein>
<dbReference type="WBParaSite" id="EVEC_0001327301-mRNA-1">
    <property type="protein sequence ID" value="EVEC_0001327301-mRNA-1"/>
    <property type="gene ID" value="EVEC_0001327301"/>
</dbReference>
<dbReference type="EMBL" id="UXUI01014545">
    <property type="protein sequence ID" value="VDD97668.1"/>
    <property type="molecule type" value="Genomic_DNA"/>
</dbReference>
<gene>
    <name evidence="1" type="ORF">EVEC_LOCUS12419</name>
</gene>
<accession>A0A0N4VQH2</accession>